<sequence length="117" mass="13497">MSFFSFATSVVSNMSAMITNAAETVTNYITAETETPIEEVQEKDQEQKKEKKTSDAAVVVEEKAIEKKSSEEKIENFDDDFEVITDHDLYVVLYEYDRGIATEENFFIDLEESTRYH</sequence>
<dbReference type="EMBL" id="WUAV01000001">
    <property type="protein sequence ID" value="KAF1770760.1"/>
    <property type="molecule type" value="Genomic_DNA"/>
</dbReference>
<evidence type="ECO:0000256" key="1">
    <source>
        <dbReference type="SAM" id="MobiDB-lite"/>
    </source>
</evidence>
<dbReference type="Proteomes" id="UP000483820">
    <property type="component" value="Chromosome I"/>
</dbReference>
<reference evidence="2 3" key="1">
    <citation type="submission" date="2019-12" db="EMBL/GenBank/DDBJ databases">
        <title>Chromosome-level assembly of the Caenorhabditis remanei genome.</title>
        <authorList>
            <person name="Teterina A.A."/>
            <person name="Willis J.H."/>
            <person name="Phillips P.C."/>
        </authorList>
    </citation>
    <scope>NUCLEOTIDE SEQUENCE [LARGE SCALE GENOMIC DNA]</scope>
    <source>
        <strain evidence="2 3">PX506</strain>
        <tissue evidence="2">Whole organism</tissue>
    </source>
</reference>
<organism evidence="2 3">
    <name type="scientific">Caenorhabditis remanei</name>
    <name type="common">Caenorhabditis vulgaris</name>
    <dbReference type="NCBI Taxonomy" id="31234"/>
    <lineage>
        <taxon>Eukaryota</taxon>
        <taxon>Metazoa</taxon>
        <taxon>Ecdysozoa</taxon>
        <taxon>Nematoda</taxon>
        <taxon>Chromadorea</taxon>
        <taxon>Rhabditida</taxon>
        <taxon>Rhabditina</taxon>
        <taxon>Rhabditomorpha</taxon>
        <taxon>Rhabditoidea</taxon>
        <taxon>Rhabditidae</taxon>
        <taxon>Peloderinae</taxon>
        <taxon>Caenorhabditis</taxon>
    </lineage>
</organism>
<dbReference type="GeneID" id="9810188"/>
<proteinExistence type="predicted"/>
<comment type="caution">
    <text evidence="2">The sequence shown here is derived from an EMBL/GenBank/DDBJ whole genome shotgun (WGS) entry which is preliminary data.</text>
</comment>
<dbReference type="AlphaFoldDB" id="A0A6A5HRB6"/>
<evidence type="ECO:0000313" key="2">
    <source>
        <dbReference type="EMBL" id="KAF1770760.1"/>
    </source>
</evidence>
<dbReference type="RefSeq" id="XP_003112281.2">
    <property type="nucleotide sequence ID" value="XM_003112233.2"/>
</dbReference>
<protein>
    <submittedName>
        <fullName evidence="2">Uncharacterized protein</fullName>
    </submittedName>
</protein>
<feature type="region of interest" description="Disordered" evidence="1">
    <location>
        <begin position="36"/>
        <end position="55"/>
    </location>
</feature>
<dbReference type="KEGG" id="crq:GCK72_002583"/>
<feature type="compositionally biased region" description="Basic and acidic residues" evidence="1">
    <location>
        <begin position="40"/>
        <end position="55"/>
    </location>
</feature>
<gene>
    <name evidence="2" type="ORF">GCK72_002583</name>
</gene>
<name>A0A6A5HRB6_CAERE</name>
<evidence type="ECO:0000313" key="3">
    <source>
        <dbReference type="Proteomes" id="UP000483820"/>
    </source>
</evidence>
<dbReference type="CTD" id="9810188"/>
<accession>A0A6A5HRB6</accession>